<dbReference type="AlphaFoldDB" id="A0A0G0MZ60"/>
<keyword evidence="4" id="KW-0436">Ligase</keyword>
<dbReference type="Pfam" id="PF06418">
    <property type="entry name" value="CTP_synth_N"/>
    <property type="match status" value="1"/>
</dbReference>
<evidence type="ECO:0000256" key="2">
    <source>
        <dbReference type="ARBA" id="ARBA00007533"/>
    </source>
</evidence>
<proteinExistence type="inferred from homology"/>
<name>A0A0G0MZ60_9BACT</name>
<keyword evidence="8" id="KW-0460">Magnesium</keyword>
<evidence type="ECO:0000256" key="1">
    <source>
        <dbReference type="ARBA" id="ARBA00005171"/>
    </source>
</evidence>
<evidence type="ECO:0000259" key="16">
    <source>
        <dbReference type="Pfam" id="PF06418"/>
    </source>
</evidence>
<keyword evidence="6" id="KW-0547">Nucleotide-binding</keyword>
<dbReference type="PANTHER" id="PTHR11550">
    <property type="entry name" value="CTP SYNTHASE"/>
    <property type="match status" value="1"/>
</dbReference>
<dbReference type="PANTHER" id="PTHR11550:SF0">
    <property type="entry name" value="CTP SYNTHASE-RELATED"/>
    <property type="match status" value="1"/>
</dbReference>
<dbReference type="EMBL" id="LBUT01000008">
    <property type="protein sequence ID" value="KKQ70151.1"/>
    <property type="molecule type" value="Genomic_DNA"/>
</dbReference>
<evidence type="ECO:0000256" key="12">
    <source>
        <dbReference type="ARBA" id="ARBA00075170"/>
    </source>
</evidence>
<evidence type="ECO:0000256" key="13">
    <source>
        <dbReference type="ARBA" id="ARBA00079941"/>
    </source>
</evidence>
<dbReference type="GO" id="GO:0042802">
    <property type="term" value="F:identical protein binding"/>
    <property type="evidence" value="ECO:0007669"/>
    <property type="project" value="TreeGrafter"/>
</dbReference>
<comment type="pathway">
    <text evidence="1">Pyrimidine metabolism; CTP biosynthesis via de novo pathway; CTP from UDP: step 2/2.</text>
</comment>
<evidence type="ECO:0000313" key="17">
    <source>
        <dbReference type="EMBL" id="KKQ70151.1"/>
    </source>
</evidence>
<dbReference type="InterPro" id="IPR017926">
    <property type="entry name" value="GATASE"/>
</dbReference>
<evidence type="ECO:0000256" key="5">
    <source>
        <dbReference type="ARBA" id="ARBA00022723"/>
    </source>
</evidence>
<keyword evidence="10" id="KW-0665">Pyrimidine biosynthesis</keyword>
<evidence type="ECO:0000256" key="4">
    <source>
        <dbReference type="ARBA" id="ARBA00022598"/>
    </source>
</evidence>
<evidence type="ECO:0000313" key="18">
    <source>
        <dbReference type="Proteomes" id="UP000034406"/>
    </source>
</evidence>
<organism evidence="17 18">
    <name type="scientific">Candidatus Shapirobacteria bacterium GW2011_GWE2_38_30</name>
    <dbReference type="NCBI Taxonomy" id="1618490"/>
    <lineage>
        <taxon>Bacteria</taxon>
        <taxon>Candidatus Shapironibacteriota</taxon>
    </lineage>
</organism>
<evidence type="ECO:0000256" key="7">
    <source>
        <dbReference type="ARBA" id="ARBA00022840"/>
    </source>
</evidence>
<evidence type="ECO:0000256" key="6">
    <source>
        <dbReference type="ARBA" id="ARBA00022741"/>
    </source>
</evidence>
<keyword evidence="5" id="KW-0479">Metal-binding</keyword>
<dbReference type="GO" id="GO:0003883">
    <property type="term" value="F:CTP synthase activity"/>
    <property type="evidence" value="ECO:0007669"/>
    <property type="project" value="UniProtKB-EC"/>
</dbReference>
<dbReference type="UniPathway" id="UPA00159">
    <property type="reaction ID" value="UER00277"/>
</dbReference>
<dbReference type="STRING" id="1618490.US90_C0008G0043"/>
<dbReference type="CDD" id="cd01746">
    <property type="entry name" value="GATase1_CTP_Synthase"/>
    <property type="match status" value="1"/>
</dbReference>
<dbReference type="GO" id="GO:0044210">
    <property type="term" value="P:'de novo' CTP biosynthetic process"/>
    <property type="evidence" value="ECO:0007669"/>
    <property type="project" value="UniProtKB-UniPathway"/>
</dbReference>
<dbReference type="InterPro" id="IPR004468">
    <property type="entry name" value="CTP_synthase"/>
</dbReference>
<dbReference type="NCBIfam" id="NF003792">
    <property type="entry name" value="PRK05380.1"/>
    <property type="match status" value="1"/>
</dbReference>
<dbReference type="InterPro" id="IPR033828">
    <property type="entry name" value="GATase1_CTP_Synthase"/>
</dbReference>
<comment type="similarity">
    <text evidence="2">Belongs to the CTP synthase family.</text>
</comment>
<dbReference type="Pfam" id="PF00117">
    <property type="entry name" value="GATase"/>
    <property type="match status" value="1"/>
</dbReference>
<dbReference type="InterPro" id="IPR029062">
    <property type="entry name" value="Class_I_gatase-like"/>
</dbReference>
<evidence type="ECO:0000256" key="3">
    <source>
        <dbReference type="ARBA" id="ARBA00012291"/>
    </source>
</evidence>
<evidence type="ECO:0000256" key="9">
    <source>
        <dbReference type="ARBA" id="ARBA00022962"/>
    </source>
</evidence>
<keyword evidence="9" id="KW-0315">Glutamine amidotransferase</keyword>
<evidence type="ECO:0000256" key="8">
    <source>
        <dbReference type="ARBA" id="ARBA00022842"/>
    </source>
</evidence>
<evidence type="ECO:0000256" key="14">
    <source>
        <dbReference type="ARBA" id="ARBA00083191"/>
    </source>
</evidence>
<gene>
    <name evidence="17" type="ORF">US90_C0008G0043</name>
</gene>
<dbReference type="GO" id="GO:0046872">
    <property type="term" value="F:metal ion binding"/>
    <property type="evidence" value="ECO:0007669"/>
    <property type="project" value="UniProtKB-KW"/>
</dbReference>
<dbReference type="EC" id="6.3.4.2" evidence="3"/>
<comment type="catalytic activity">
    <reaction evidence="11">
        <text>UTP + L-glutamine + ATP + H2O = CTP + L-glutamate + ADP + phosphate + 2 H(+)</text>
        <dbReference type="Rhea" id="RHEA:26426"/>
        <dbReference type="ChEBI" id="CHEBI:15377"/>
        <dbReference type="ChEBI" id="CHEBI:15378"/>
        <dbReference type="ChEBI" id="CHEBI:29985"/>
        <dbReference type="ChEBI" id="CHEBI:30616"/>
        <dbReference type="ChEBI" id="CHEBI:37563"/>
        <dbReference type="ChEBI" id="CHEBI:43474"/>
        <dbReference type="ChEBI" id="CHEBI:46398"/>
        <dbReference type="ChEBI" id="CHEBI:58359"/>
        <dbReference type="ChEBI" id="CHEBI:456216"/>
        <dbReference type="EC" id="6.3.4.2"/>
    </reaction>
</comment>
<dbReference type="GO" id="GO:0019856">
    <property type="term" value="P:pyrimidine nucleobase biosynthetic process"/>
    <property type="evidence" value="ECO:0007669"/>
    <property type="project" value="TreeGrafter"/>
</dbReference>
<dbReference type="SUPFAM" id="SSF52317">
    <property type="entry name" value="Class I glutamine amidotransferase-like"/>
    <property type="match status" value="1"/>
</dbReference>
<keyword evidence="7" id="KW-0067">ATP-binding</keyword>
<dbReference type="InterPro" id="IPR017456">
    <property type="entry name" value="CTP_synthase_N"/>
</dbReference>
<comment type="caution">
    <text evidence="17">The sequence shown here is derived from an EMBL/GenBank/DDBJ whole genome shotgun (WGS) entry which is preliminary data.</text>
</comment>
<feature type="domain" description="Glutamine amidotransferase" evidence="15">
    <location>
        <begin position="306"/>
        <end position="551"/>
    </location>
</feature>
<dbReference type="NCBIfam" id="TIGR00337">
    <property type="entry name" value="PyrG"/>
    <property type="match status" value="1"/>
</dbReference>
<dbReference type="PATRIC" id="fig|1618490.4.peg.414"/>
<dbReference type="Proteomes" id="UP000034406">
    <property type="component" value="Unassembled WGS sequence"/>
</dbReference>
<accession>A0A0G0MZ60</accession>
<dbReference type="PROSITE" id="PS51273">
    <property type="entry name" value="GATASE_TYPE_1"/>
    <property type="match status" value="1"/>
</dbReference>
<dbReference type="SUPFAM" id="SSF52540">
    <property type="entry name" value="P-loop containing nucleoside triphosphate hydrolases"/>
    <property type="match status" value="1"/>
</dbReference>
<dbReference type="Gene3D" id="3.40.50.880">
    <property type="match status" value="1"/>
</dbReference>
<reference evidence="17 18" key="1">
    <citation type="journal article" date="2015" name="Nature">
        <title>rRNA introns, odd ribosomes, and small enigmatic genomes across a large radiation of phyla.</title>
        <authorList>
            <person name="Brown C.T."/>
            <person name="Hug L.A."/>
            <person name="Thomas B.C."/>
            <person name="Sharon I."/>
            <person name="Castelle C.J."/>
            <person name="Singh A."/>
            <person name="Wilkins M.J."/>
            <person name="Williams K.H."/>
            <person name="Banfield J.F."/>
        </authorList>
    </citation>
    <scope>NUCLEOTIDE SEQUENCE [LARGE SCALE GENOMIC DNA]</scope>
</reference>
<evidence type="ECO:0000259" key="15">
    <source>
        <dbReference type="Pfam" id="PF00117"/>
    </source>
</evidence>
<dbReference type="FunFam" id="3.40.50.300:FF:000009">
    <property type="entry name" value="CTP synthase"/>
    <property type="match status" value="1"/>
</dbReference>
<sequence>MKFIFVTGGVISGLGKGITAASIGFLLKNAGFKVTAVKIDPYVSIDAGTMRPQEHGEVFVTTDGGEIDQDLGNYERFLGEDFTKDHNITTGKVYWQVIDNERHFVYGGRDAEIIPDVIDEIKKRIYKVGRGYDFVMVEVGGTVGDIENMPFLIAAREIGREHKSAYMMVTYVPYLRNVGEMKTKPTQHAVMLLRQVGINPDFIVTRAEEAVDEPRLDNISKRCFLDRERIFDVPDLDSPYRVPQVLMEQGLIDSILKFFRSKPRDKSNKLYKKWQKFVNCQNDKGVEEVKIALVGKYVKHGNHDHLDTYKSVLDAIRHACGPSKVTVKLDMVSSEGLTEENYKEKLKGFGGIVVPQGWGSRGSEGKVLAIRYARENKIPYLGLCYGMQMAVIETARNILGWEGADSEEINGKTKYPVIHIMSLQKKFLKKKQYGGTIRLGSWPCEIKRGTVLEKMYEKYGDEEEAPWNKKGVGLVPTRTVWERHRHRYEFNNKYRDELEKAGLVVSGTSSDGLLVEAVEIKNHPFFVGVQFHPEYSSRPLVPHPLFIGFLKAARKV</sequence>
<feature type="domain" description="CTP synthase N-terminal" evidence="16">
    <location>
        <begin position="2"/>
        <end position="259"/>
    </location>
</feature>
<dbReference type="InterPro" id="IPR027417">
    <property type="entry name" value="P-loop_NTPase"/>
</dbReference>
<dbReference type="Gene3D" id="3.40.50.300">
    <property type="entry name" value="P-loop containing nucleotide triphosphate hydrolases"/>
    <property type="match status" value="1"/>
</dbReference>
<evidence type="ECO:0000256" key="10">
    <source>
        <dbReference type="ARBA" id="ARBA00022975"/>
    </source>
</evidence>
<evidence type="ECO:0000256" key="11">
    <source>
        <dbReference type="ARBA" id="ARBA00047781"/>
    </source>
</evidence>
<dbReference type="GO" id="GO:0005524">
    <property type="term" value="F:ATP binding"/>
    <property type="evidence" value="ECO:0007669"/>
    <property type="project" value="UniProtKB-KW"/>
</dbReference>
<protein>
    <recommendedName>
        <fullName evidence="3">CTP synthase (glutamine hydrolyzing)</fullName>
        <ecNumber evidence="3">6.3.4.2</ecNumber>
    </recommendedName>
    <alternativeName>
        <fullName evidence="13">Cytidine 5'-triphosphate synthase</fullName>
    </alternativeName>
    <alternativeName>
        <fullName evidence="14">Cytidine triphosphate synthetase</fullName>
    </alternativeName>
    <alternativeName>
        <fullName evidence="12">UTP--ammonia ligase</fullName>
    </alternativeName>
</protein>